<evidence type="ECO:0000313" key="3">
    <source>
        <dbReference type="Proteomes" id="UP001596067"/>
    </source>
</evidence>
<protein>
    <submittedName>
        <fullName evidence="2">Uncharacterized protein</fullName>
    </submittedName>
</protein>
<comment type="caution">
    <text evidence="2">The sequence shown here is derived from an EMBL/GenBank/DDBJ whole genome shotgun (WGS) entry which is preliminary data.</text>
</comment>
<accession>A0ABW1F5R7</accession>
<dbReference type="Proteomes" id="UP001596067">
    <property type="component" value="Unassembled WGS sequence"/>
</dbReference>
<name>A0ABW1F5R7_9ACTN</name>
<feature type="region of interest" description="Disordered" evidence="1">
    <location>
        <begin position="80"/>
        <end position="260"/>
    </location>
</feature>
<reference evidence="3" key="1">
    <citation type="journal article" date="2019" name="Int. J. Syst. Evol. Microbiol.">
        <title>The Global Catalogue of Microorganisms (GCM) 10K type strain sequencing project: providing services to taxonomists for standard genome sequencing and annotation.</title>
        <authorList>
            <consortium name="The Broad Institute Genomics Platform"/>
            <consortium name="The Broad Institute Genome Sequencing Center for Infectious Disease"/>
            <person name="Wu L."/>
            <person name="Ma J."/>
        </authorList>
    </citation>
    <scope>NUCLEOTIDE SEQUENCE [LARGE SCALE GENOMIC DNA]</scope>
    <source>
        <strain evidence="3">CGMCC 4.1469</strain>
    </source>
</reference>
<feature type="compositionally biased region" description="Low complexity" evidence="1">
    <location>
        <begin position="231"/>
        <end position="249"/>
    </location>
</feature>
<dbReference type="EMBL" id="JBHSOD010000043">
    <property type="protein sequence ID" value="MFC5888653.1"/>
    <property type="molecule type" value="Genomic_DNA"/>
</dbReference>
<feature type="compositionally biased region" description="Gly residues" evidence="1">
    <location>
        <begin position="116"/>
        <end position="142"/>
    </location>
</feature>
<feature type="compositionally biased region" description="Low complexity" evidence="1">
    <location>
        <begin position="80"/>
        <end position="91"/>
    </location>
</feature>
<evidence type="ECO:0000256" key="1">
    <source>
        <dbReference type="SAM" id="MobiDB-lite"/>
    </source>
</evidence>
<feature type="compositionally biased region" description="Low complexity" evidence="1">
    <location>
        <begin position="143"/>
        <end position="159"/>
    </location>
</feature>
<proteinExistence type="predicted"/>
<keyword evidence="3" id="KW-1185">Reference proteome</keyword>
<organism evidence="2 3">
    <name type="scientific">Kitasatospora aburaviensis</name>
    <dbReference type="NCBI Taxonomy" id="67265"/>
    <lineage>
        <taxon>Bacteria</taxon>
        <taxon>Bacillati</taxon>
        <taxon>Actinomycetota</taxon>
        <taxon>Actinomycetes</taxon>
        <taxon>Kitasatosporales</taxon>
        <taxon>Streptomycetaceae</taxon>
        <taxon>Kitasatospora</taxon>
    </lineage>
</organism>
<sequence length="389" mass="37176">MAVEGTDGFEEELVVRLGEQAEAVNGAAVPLAELRRAGERRARRTVALRVAAGAAVLAVGVGGLTQLGGGGGGGGGTGLAPAGAASSGPGSTDPFGAEEGPVLSCTAGPTALRTPGWGGASGSASGGPSSGGASSGPGGSSPSGGPFTGWPSASSSSGGPFTGGPSTGAPSSTGGPSSGAPSSTGGPSTGAPSSTGGPSTGAPSTWTGLPVPTHSSASSGPTGRPTGGPATGSATGGAPSSGRPSPSASAGGGGLLDTPAGRAAQDIRTLGAQRYPDQYFGVCVDLGTDTVHVLRVPGGGFDQAVRDSVRNALVTVAFRDAAGSRRQAQEVLLRITADAEYWRARGQQLFGTLAGDGAGVMVYVTDAAKARDEVVARYGPLVAEVRQLG</sequence>
<dbReference type="RefSeq" id="WP_313765274.1">
    <property type="nucleotide sequence ID" value="NZ_BAAAVH010000018.1"/>
</dbReference>
<feature type="compositionally biased region" description="Low complexity" evidence="1">
    <location>
        <begin position="215"/>
        <end position="224"/>
    </location>
</feature>
<feature type="compositionally biased region" description="Low complexity" evidence="1">
    <location>
        <begin position="167"/>
        <end position="208"/>
    </location>
</feature>
<gene>
    <name evidence="2" type="ORF">ACFP0N_27160</name>
</gene>
<evidence type="ECO:0000313" key="2">
    <source>
        <dbReference type="EMBL" id="MFC5888653.1"/>
    </source>
</evidence>